<dbReference type="PROSITE" id="PS00211">
    <property type="entry name" value="ABC_TRANSPORTER_1"/>
    <property type="match status" value="1"/>
</dbReference>
<dbReference type="Proteomes" id="UP001164693">
    <property type="component" value="Chromosome"/>
</dbReference>
<dbReference type="SUPFAM" id="SSF52540">
    <property type="entry name" value="P-loop containing nucleoside triphosphate hydrolases"/>
    <property type="match status" value="1"/>
</dbReference>
<evidence type="ECO:0000313" key="8">
    <source>
        <dbReference type="Proteomes" id="UP001164693"/>
    </source>
</evidence>
<evidence type="ECO:0000313" key="7">
    <source>
        <dbReference type="EMBL" id="WAX58475.1"/>
    </source>
</evidence>
<dbReference type="Pfam" id="PF00005">
    <property type="entry name" value="ABC_tran"/>
    <property type="match status" value="1"/>
</dbReference>
<organism evidence="7 8">
    <name type="scientific">Jatrophihabitans cynanchi</name>
    <dbReference type="NCBI Taxonomy" id="2944128"/>
    <lineage>
        <taxon>Bacteria</taxon>
        <taxon>Bacillati</taxon>
        <taxon>Actinomycetota</taxon>
        <taxon>Actinomycetes</taxon>
        <taxon>Jatrophihabitantales</taxon>
        <taxon>Jatrophihabitantaceae</taxon>
        <taxon>Jatrophihabitans</taxon>
    </lineage>
</organism>
<dbReference type="InterPro" id="IPR017871">
    <property type="entry name" value="ABC_transporter-like_CS"/>
</dbReference>
<sequence length="239" mass="25254">MPTDQPEDALLTVSGLTAGYGTSPVLHAVDITVPPATLVALLGPNGAGKTTLLRVISGLLRPSAGLLRLAGQDVTRLRPHRRAQKGLCLIPEGRGIFPSLTVGENLELQVPPWMADAELGRVLEMFPVLGSRMKQVAGTLSGGEQQMLALARAVLARPKVILVDEISMGLAPRLIDRLFEALTELAAAGISMLIVEQYVQRVLEICPLAYVLNKGAVAYSGSSDSLGRDDIAAQYLGTA</sequence>
<keyword evidence="8" id="KW-1185">Reference proteome</keyword>
<evidence type="ECO:0000256" key="1">
    <source>
        <dbReference type="ARBA" id="ARBA00005417"/>
    </source>
</evidence>
<protein>
    <submittedName>
        <fullName evidence="7">ABC transporter ATP-binding protein</fullName>
    </submittedName>
</protein>
<dbReference type="InterPro" id="IPR003593">
    <property type="entry name" value="AAA+_ATPase"/>
</dbReference>
<dbReference type="InterPro" id="IPR027417">
    <property type="entry name" value="P-loop_NTPase"/>
</dbReference>
<evidence type="ECO:0000256" key="4">
    <source>
        <dbReference type="ARBA" id="ARBA00022840"/>
    </source>
</evidence>
<dbReference type="InterPro" id="IPR052156">
    <property type="entry name" value="BCAA_Transport_ATP-bd_LivF"/>
</dbReference>
<keyword evidence="4 7" id="KW-0067">ATP-binding</keyword>
<accession>A0ABY7K2Q5</accession>
<dbReference type="CDD" id="cd03224">
    <property type="entry name" value="ABC_TM1139_LivF_branched"/>
    <property type="match status" value="1"/>
</dbReference>
<comment type="similarity">
    <text evidence="1">Belongs to the ABC transporter superfamily.</text>
</comment>
<dbReference type="InterPro" id="IPR003439">
    <property type="entry name" value="ABC_transporter-like_ATP-bd"/>
</dbReference>
<proteinExistence type="inferred from homology"/>
<dbReference type="PANTHER" id="PTHR43820:SF4">
    <property type="entry name" value="HIGH-AFFINITY BRANCHED-CHAIN AMINO ACID TRANSPORT ATP-BINDING PROTEIN LIVF"/>
    <property type="match status" value="1"/>
</dbReference>
<evidence type="ECO:0000256" key="2">
    <source>
        <dbReference type="ARBA" id="ARBA00022448"/>
    </source>
</evidence>
<evidence type="ECO:0000256" key="5">
    <source>
        <dbReference type="ARBA" id="ARBA00022970"/>
    </source>
</evidence>
<dbReference type="EMBL" id="CP097463">
    <property type="protein sequence ID" value="WAX58475.1"/>
    <property type="molecule type" value="Genomic_DNA"/>
</dbReference>
<evidence type="ECO:0000259" key="6">
    <source>
        <dbReference type="PROSITE" id="PS50893"/>
    </source>
</evidence>
<dbReference type="GO" id="GO:0005524">
    <property type="term" value="F:ATP binding"/>
    <property type="evidence" value="ECO:0007669"/>
    <property type="project" value="UniProtKB-KW"/>
</dbReference>
<dbReference type="PANTHER" id="PTHR43820">
    <property type="entry name" value="HIGH-AFFINITY BRANCHED-CHAIN AMINO ACID TRANSPORT ATP-BINDING PROTEIN LIVF"/>
    <property type="match status" value="1"/>
</dbReference>
<reference evidence="7" key="1">
    <citation type="submission" date="2022-05" db="EMBL/GenBank/DDBJ databases">
        <title>Jatrophihabitans sp. SB3-54 whole genome sequence.</title>
        <authorList>
            <person name="Suh M.K."/>
            <person name="Eom M.K."/>
            <person name="Kim J.S."/>
            <person name="Kim H.S."/>
            <person name="Do H.E."/>
            <person name="Shin Y.K."/>
            <person name="Lee J.-S."/>
        </authorList>
    </citation>
    <scope>NUCLEOTIDE SEQUENCE</scope>
    <source>
        <strain evidence="7">SB3-54</strain>
    </source>
</reference>
<dbReference type="PROSITE" id="PS50893">
    <property type="entry name" value="ABC_TRANSPORTER_2"/>
    <property type="match status" value="1"/>
</dbReference>
<keyword evidence="2" id="KW-0813">Transport</keyword>
<keyword evidence="5" id="KW-0029">Amino-acid transport</keyword>
<dbReference type="Gene3D" id="3.40.50.300">
    <property type="entry name" value="P-loop containing nucleotide triphosphate hydrolases"/>
    <property type="match status" value="1"/>
</dbReference>
<evidence type="ECO:0000256" key="3">
    <source>
        <dbReference type="ARBA" id="ARBA00022741"/>
    </source>
</evidence>
<name>A0ABY7K2Q5_9ACTN</name>
<dbReference type="SMART" id="SM00382">
    <property type="entry name" value="AAA"/>
    <property type="match status" value="1"/>
</dbReference>
<gene>
    <name evidence="7" type="ORF">M6B22_06845</name>
</gene>
<dbReference type="RefSeq" id="WP_269445016.1">
    <property type="nucleotide sequence ID" value="NZ_CP097463.1"/>
</dbReference>
<keyword evidence="3" id="KW-0547">Nucleotide-binding</keyword>
<feature type="domain" description="ABC transporter" evidence="6">
    <location>
        <begin position="11"/>
        <end position="239"/>
    </location>
</feature>